<evidence type="ECO:0000313" key="2">
    <source>
        <dbReference type="Proteomes" id="UP000244336"/>
    </source>
</evidence>
<name>A0A2T7F3G4_9POAL</name>
<dbReference type="EMBL" id="CM009749">
    <property type="protein sequence ID" value="PUZ74623.1"/>
    <property type="molecule type" value="Genomic_DNA"/>
</dbReference>
<sequence length="126" mass="14079">MTHDEAHPKWRELGVQICGSAYNPKVGIKVSDIERGLKNRMLAGALGHRAFFMCAFQSLLFSNTDSYLRLEDVRNTEDLENIGTRNLCKAVIGNLSKAARLYKKNFEEKGINAPITSYGILLTESS</sequence>
<dbReference type="Proteomes" id="UP000244336">
    <property type="component" value="Chromosome 1"/>
</dbReference>
<evidence type="ECO:0000313" key="1">
    <source>
        <dbReference type="EMBL" id="PUZ74623.1"/>
    </source>
</evidence>
<dbReference type="OrthoDB" id="691954at2759"/>
<gene>
    <name evidence="1" type="ORF">GQ55_1G080100</name>
</gene>
<dbReference type="AlphaFoldDB" id="A0A2T7F3G4"/>
<keyword evidence="2" id="KW-1185">Reference proteome</keyword>
<accession>A0A2T7F3G4</accession>
<proteinExistence type="predicted"/>
<organism evidence="1 2">
    <name type="scientific">Panicum hallii var. hallii</name>
    <dbReference type="NCBI Taxonomy" id="1504633"/>
    <lineage>
        <taxon>Eukaryota</taxon>
        <taxon>Viridiplantae</taxon>
        <taxon>Streptophyta</taxon>
        <taxon>Embryophyta</taxon>
        <taxon>Tracheophyta</taxon>
        <taxon>Spermatophyta</taxon>
        <taxon>Magnoliopsida</taxon>
        <taxon>Liliopsida</taxon>
        <taxon>Poales</taxon>
        <taxon>Poaceae</taxon>
        <taxon>PACMAD clade</taxon>
        <taxon>Panicoideae</taxon>
        <taxon>Panicodae</taxon>
        <taxon>Paniceae</taxon>
        <taxon>Panicinae</taxon>
        <taxon>Panicum</taxon>
        <taxon>Panicum sect. Panicum</taxon>
    </lineage>
</organism>
<protein>
    <submittedName>
        <fullName evidence="1">Uncharacterized protein</fullName>
    </submittedName>
</protein>
<reference evidence="1 2" key="1">
    <citation type="submission" date="2018-04" db="EMBL/GenBank/DDBJ databases">
        <title>WGS assembly of Panicum hallii var. hallii HAL2.</title>
        <authorList>
            <person name="Lovell J."/>
            <person name="Jenkins J."/>
            <person name="Lowry D."/>
            <person name="Mamidi S."/>
            <person name="Sreedasyam A."/>
            <person name="Weng X."/>
            <person name="Barry K."/>
            <person name="Bonette J."/>
            <person name="Campitelli B."/>
            <person name="Daum C."/>
            <person name="Gordon S."/>
            <person name="Gould B."/>
            <person name="Lipzen A."/>
            <person name="MacQueen A."/>
            <person name="Palacio-Mejia J."/>
            <person name="Plott C."/>
            <person name="Shakirov E."/>
            <person name="Shu S."/>
            <person name="Yoshinaga Y."/>
            <person name="Zane M."/>
            <person name="Rokhsar D."/>
            <person name="Grimwood J."/>
            <person name="Schmutz J."/>
            <person name="Juenger T."/>
        </authorList>
    </citation>
    <scope>NUCLEOTIDE SEQUENCE [LARGE SCALE GENOMIC DNA]</scope>
    <source>
        <strain evidence="2">cv. HAL2</strain>
    </source>
</reference>
<dbReference type="Gramene" id="PUZ74623">
    <property type="protein sequence ID" value="PUZ74623"/>
    <property type="gene ID" value="GQ55_1G080100"/>
</dbReference>